<name>A0A8H6A335_PETAA</name>
<evidence type="ECO:0000313" key="2">
    <source>
        <dbReference type="EMBL" id="KAF5858493.1"/>
    </source>
</evidence>
<feature type="compositionally biased region" description="Basic and acidic residues" evidence="1">
    <location>
        <begin position="17"/>
        <end position="38"/>
    </location>
</feature>
<protein>
    <submittedName>
        <fullName evidence="2">Uncharacterized protein</fullName>
    </submittedName>
</protein>
<accession>A0A8H6A335</accession>
<keyword evidence="3" id="KW-1185">Reference proteome</keyword>
<gene>
    <name evidence="2" type="ORF">ETB97_004334</name>
</gene>
<feature type="region of interest" description="Disordered" evidence="1">
    <location>
        <begin position="1"/>
        <end position="38"/>
    </location>
</feature>
<sequence length="132" mass="14319">MTGGVASGAGHAARPHRPLDVGVKQHKETQEEAWRQSEHVGEHVQRFLPVVTPVERSSLAQATQPTWPKLSPPAVTPDPVAWAPAPIFYADSSGVCRSEFHGVSVGHAFDRERMAFRGISESTDLPIYSIVA</sequence>
<evidence type="ECO:0000256" key="1">
    <source>
        <dbReference type="SAM" id="MobiDB-lite"/>
    </source>
</evidence>
<organism evidence="2 3">
    <name type="scientific">Petromyces alliaceus</name>
    <name type="common">Aspergillus alliaceus</name>
    <dbReference type="NCBI Taxonomy" id="209559"/>
    <lineage>
        <taxon>Eukaryota</taxon>
        <taxon>Fungi</taxon>
        <taxon>Dikarya</taxon>
        <taxon>Ascomycota</taxon>
        <taxon>Pezizomycotina</taxon>
        <taxon>Eurotiomycetes</taxon>
        <taxon>Eurotiomycetidae</taxon>
        <taxon>Eurotiales</taxon>
        <taxon>Aspergillaceae</taxon>
        <taxon>Aspergillus</taxon>
        <taxon>Aspergillus subgen. Circumdati</taxon>
    </lineage>
</organism>
<dbReference type="EMBL" id="SPNV01000203">
    <property type="protein sequence ID" value="KAF5858493.1"/>
    <property type="molecule type" value="Genomic_DNA"/>
</dbReference>
<dbReference type="AlphaFoldDB" id="A0A8H6A335"/>
<dbReference type="Proteomes" id="UP000541154">
    <property type="component" value="Unassembled WGS sequence"/>
</dbReference>
<comment type="caution">
    <text evidence="2">The sequence shown here is derived from an EMBL/GenBank/DDBJ whole genome shotgun (WGS) entry which is preliminary data.</text>
</comment>
<proteinExistence type="predicted"/>
<evidence type="ECO:0000313" key="3">
    <source>
        <dbReference type="Proteomes" id="UP000541154"/>
    </source>
</evidence>
<reference evidence="2 3" key="1">
    <citation type="submission" date="2019-04" db="EMBL/GenBank/DDBJ databases">
        <title>Aspergillus burnettii sp. nov., novel species from soil in southeast Queensland.</title>
        <authorList>
            <person name="Gilchrist C.L.M."/>
            <person name="Pitt J.I."/>
            <person name="Lange L."/>
            <person name="Lacey H.J."/>
            <person name="Vuong D."/>
            <person name="Midgley D.J."/>
            <person name="Greenfield P."/>
            <person name="Bradbury M."/>
            <person name="Lacey E."/>
            <person name="Busk P.K."/>
            <person name="Pilgaard B."/>
            <person name="Chooi Y.H."/>
            <person name="Piggott A.M."/>
        </authorList>
    </citation>
    <scope>NUCLEOTIDE SEQUENCE [LARGE SCALE GENOMIC DNA]</scope>
    <source>
        <strain evidence="2 3">FRR 5400</strain>
    </source>
</reference>